<dbReference type="AlphaFoldDB" id="A0A3B0P3P0"/>
<name>A0A3B0P3P0_9BACT</name>
<gene>
    <name evidence="1" type="primary">argS_2</name>
    <name evidence="1" type="ORF">NCTC10135_00032</name>
</gene>
<evidence type="ECO:0000313" key="1">
    <source>
        <dbReference type="EMBL" id="SYV89545.1"/>
    </source>
</evidence>
<dbReference type="GO" id="GO:0004814">
    <property type="term" value="F:arginine-tRNA ligase activity"/>
    <property type="evidence" value="ECO:0007669"/>
    <property type="project" value="UniProtKB-EC"/>
</dbReference>
<dbReference type="Gene3D" id="3.40.50.620">
    <property type="entry name" value="HUPs"/>
    <property type="match status" value="1"/>
</dbReference>
<feature type="non-terminal residue" evidence="1">
    <location>
        <position position="51"/>
    </location>
</feature>
<protein>
    <submittedName>
        <fullName evidence="1">Arginyl-tRNA synthetase</fullName>
        <ecNumber evidence="1">6.1.1.19</ecNumber>
    </submittedName>
</protein>
<dbReference type="EMBL" id="LS991949">
    <property type="protein sequence ID" value="SYV89545.1"/>
    <property type="molecule type" value="Genomic_DNA"/>
</dbReference>
<reference evidence="2" key="1">
    <citation type="submission" date="2018-06" db="EMBL/GenBank/DDBJ databases">
        <authorList>
            <consortium name="Pathogen Informatics"/>
        </authorList>
    </citation>
    <scope>NUCLEOTIDE SEQUENCE [LARGE SCALE GENOMIC DNA]</scope>
    <source>
        <strain evidence="2">NCTC10135</strain>
    </source>
</reference>
<keyword evidence="1" id="KW-0030">Aminoacyl-tRNA synthetase</keyword>
<dbReference type="Proteomes" id="UP000259864">
    <property type="component" value="Chromosome 1"/>
</dbReference>
<dbReference type="InterPro" id="IPR014729">
    <property type="entry name" value="Rossmann-like_a/b/a_fold"/>
</dbReference>
<accession>A0A3B0P3P0</accession>
<organism evidence="1 2">
    <name type="scientific">Metamycoplasma alkalescens</name>
    <dbReference type="NCBI Taxonomy" id="45363"/>
    <lineage>
        <taxon>Bacteria</taxon>
        <taxon>Bacillati</taxon>
        <taxon>Mycoplasmatota</taxon>
        <taxon>Mycoplasmoidales</taxon>
        <taxon>Metamycoplasmataceae</taxon>
        <taxon>Metamycoplasma</taxon>
    </lineage>
</organism>
<dbReference type="KEGG" id="mala:NCTC10135_00032"/>
<evidence type="ECO:0000313" key="2">
    <source>
        <dbReference type="Proteomes" id="UP000259864"/>
    </source>
</evidence>
<dbReference type="EC" id="6.1.1.19" evidence="1"/>
<sequence>MQTTKGGKDDKDRVIIKANGDSTYMCADIAYHEQKFKALNDPEKGIIIDVW</sequence>
<proteinExistence type="predicted"/>
<keyword evidence="1" id="KW-0436">Ligase</keyword>